<name>A0A8D3BNT0_SCOMX</name>
<reference evidence="1" key="1">
    <citation type="submission" date="2023-05" db="EMBL/GenBank/DDBJ databases">
        <title>High-quality long-read genome of Scophthalmus maximus.</title>
        <authorList>
            <person name="Lien S."/>
            <person name="Martinez P."/>
        </authorList>
    </citation>
    <scope>NUCLEOTIDE SEQUENCE [LARGE SCALE GENOMIC DNA]</scope>
</reference>
<dbReference type="Proteomes" id="UP000694558">
    <property type="component" value="Chromosome 19"/>
</dbReference>
<dbReference type="Ensembl" id="ENSSMAT00000045980.1">
    <property type="protein sequence ID" value="ENSSMAP00000036688.1"/>
    <property type="gene ID" value="ENSSMAG00000029726.1"/>
</dbReference>
<proteinExistence type="predicted"/>
<sequence length="78" mass="8552">VYFLMVFIVYIHLISNAAILGNPKVAHAAWFNSKGWALTLPLLAECLAACFGPSVFIADFQEACQKFPVGCVSRFSLN</sequence>
<protein>
    <submittedName>
        <fullName evidence="1">Uncharacterized protein</fullName>
    </submittedName>
</protein>
<organism evidence="1 2">
    <name type="scientific">Scophthalmus maximus</name>
    <name type="common">Turbot</name>
    <name type="synonym">Psetta maxima</name>
    <dbReference type="NCBI Taxonomy" id="52904"/>
    <lineage>
        <taxon>Eukaryota</taxon>
        <taxon>Metazoa</taxon>
        <taxon>Chordata</taxon>
        <taxon>Craniata</taxon>
        <taxon>Vertebrata</taxon>
        <taxon>Euteleostomi</taxon>
        <taxon>Actinopterygii</taxon>
        <taxon>Neopterygii</taxon>
        <taxon>Teleostei</taxon>
        <taxon>Neoteleostei</taxon>
        <taxon>Acanthomorphata</taxon>
        <taxon>Carangaria</taxon>
        <taxon>Pleuronectiformes</taxon>
        <taxon>Pleuronectoidei</taxon>
        <taxon>Scophthalmidae</taxon>
        <taxon>Scophthalmus</taxon>
    </lineage>
</organism>
<evidence type="ECO:0000313" key="1">
    <source>
        <dbReference type="Ensembl" id="ENSSMAP00000036688.1"/>
    </source>
</evidence>
<evidence type="ECO:0000313" key="2">
    <source>
        <dbReference type="Proteomes" id="UP000694558"/>
    </source>
</evidence>
<dbReference type="AlphaFoldDB" id="A0A8D3BNT0"/>
<reference evidence="1" key="2">
    <citation type="submission" date="2025-08" db="UniProtKB">
        <authorList>
            <consortium name="Ensembl"/>
        </authorList>
    </citation>
    <scope>IDENTIFICATION</scope>
</reference>
<accession>A0A8D3BNT0</accession>